<keyword evidence="5" id="KW-0378">Hydrolase</keyword>
<accession>A0ABU5GXA2</accession>
<gene>
    <name evidence="5" type="ORF">SYV04_05470</name>
</gene>
<dbReference type="Proteomes" id="UP001291309">
    <property type="component" value="Unassembled WGS sequence"/>
</dbReference>
<dbReference type="PANTHER" id="PTHR19879:SF9">
    <property type="entry name" value="TRANSCRIPTION INITIATION FACTOR TFIID SUBUNIT 5"/>
    <property type="match status" value="1"/>
</dbReference>
<comment type="caution">
    <text evidence="5">The sequence shown here is derived from an EMBL/GenBank/DDBJ whole genome shotgun (WGS) entry which is preliminary data.</text>
</comment>
<evidence type="ECO:0000313" key="6">
    <source>
        <dbReference type="Proteomes" id="UP001291309"/>
    </source>
</evidence>
<keyword evidence="1 3" id="KW-0853">WD repeat</keyword>
<dbReference type="Pfam" id="PF00400">
    <property type="entry name" value="WD40"/>
    <property type="match status" value="4"/>
</dbReference>
<dbReference type="Gene3D" id="2.130.10.10">
    <property type="entry name" value="YVTN repeat-like/Quinoprotein amine dehydrogenase"/>
    <property type="match status" value="2"/>
</dbReference>
<evidence type="ECO:0000256" key="4">
    <source>
        <dbReference type="SAM" id="SignalP"/>
    </source>
</evidence>
<dbReference type="InterPro" id="IPR001680">
    <property type="entry name" value="WD40_rpt"/>
</dbReference>
<dbReference type="SUPFAM" id="SSF50998">
    <property type="entry name" value="Quinoprotein alcohol dehydrogenase-like"/>
    <property type="match status" value="1"/>
</dbReference>
<evidence type="ECO:0000313" key="5">
    <source>
        <dbReference type="EMBL" id="MDY7225818.1"/>
    </source>
</evidence>
<keyword evidence="6" id="KW-1185">Reference proteome</keyword>
<dbReference type="RefSeq" id="WP_321544546.1">
    <property type="nucleotide sequence ID" value="NZ_JAXIVS010000002.1"/>
</dbReference>
<dbReference type="GO" id="GO:0006508">
    <property type="term" value="P:proteolysis"/>
    <property type="evidence" value="ECO:0007669"/>
    <property type="project" value="UniProtKB-KW"/>
</dbReference>
<evidence type="ECO:0000256" key="1">
    <source>
        <dbReference type="ARBA" id="ARBA00022574"/>
    </source>
</evidence>
<dbReference type="PROSITE" id="PS51257">
    <property type="entry name" value="PROKAR_LIPOPROTEIN"/>
    <property type="match status" value="1"/>
</dbReference>
<dbReference type="PANTHER" id="PTHR19879">
    <property type="entry name" value="TRANSCRIPTION INITIATION FACTOR TFIID"/>
    <property type="match status" value="1"/>
</dbReference>
<dbReference type="InterPro" id="IPR019775">
    <property type="entry name" value="WD40_repeat_CS"/>
</dbReference>
<dbReference type="Gene3D" id="2.40.70.10">
    <property type="entry name" value="Acid Proteases"/>
    <property type="match status" value="1"/>
</dbReference>
<dbReference type="SMART" id="SM00320">
    <property type="entry name" value="WD40"/>
    <property type="match status" value="4"/>
</dbReference>
<organism evidence="5 6">
    <name type="scientific">Hyalangium rubrum</name>
    <dbReference type="NCBI Taxonomy" id="3103134"/>
    <lineage>
        <taxon>Bacteria</taxon>
        <taxon>Pseudomonadati</taxon>
        <taxon>Myxococcota</taxon>
        <taxon>Myxococcia</taxon>
        <taxon>Myxococcales</taxon>
        <taxon>Cystobacterineae</taxon>
        <taxon>Archangiaceae</taxon>
        <taxon>Hyalangium</taxon>
    </lineage>
</organism>
<sequence length="532" mass="56550">MRRHARLLLGGVLALAVGCAHAPGLAPDTASRLAGTPGGYLSGEVKGLEDGPLLNNKDFVWALAFAPDSSRVAYTHLGPKFYQLALWTLGPTPALVADRNINAYEFDLEAVAFSADSGLLATAGRDGELRLFEASNAEPKGHVLTEEPLTAVAFHPAGRYIVVGSARGLVSVFTVPQLSFVFEVRAHNNAPVSALTFAADGTLYTGGWDKHVRVWNTREEALRPDQARVHFERRSGFVVLRGAVNGKAQVSFALDARAPAVILNTTAATQAGIDVAFLKDTVTVPTPLGSTVARLAKGQVLRFKSLPVEGVDVAVCDVCVPSGTQGVLGAPFTERFDVVFDESTGEAILTSKAGAVPGAEAQGLVLEPRLDFTFENHVNDVTVDAKGQRLGVALSEGKAERTRAIYEREKKGEVDPKSPANAGALVDAATGKVLQQWAEHGGVVATASISPDGRSLATGGWDKRLLLFTEGDAKVRGEREFGWSVRRVRYSPDGRWVGVAAWTPQNPIGDQESDPAAALYQVLYAAPTVEQR</sequence>
<keyword evidence="4" id="KW-0732">Signal</keyword>
<feature type="repeat" description="WD" evidence="3">
    <location>
        <begin position="101"/>
        <end position="142"/>
    </location>
</feature>
<dbReference type="PROSITE" id="PS50082">
    <property type="entry name" value="WD_REPEATS_2"/>
    <property type="match status" value="1"/>
</dbReference>
<name>A0ABU5GXA2_9BACT</name>
<dbReference type="InterPro" id="IPR021109">
    <property type="entry name" value="Peptidase_aspartic_dom_sf"/>
</dbReference>
<evidence type="ECO:0000256" key="3">
    <source>
        <dbReference type="PROSITE-ProRule" id="PRU00221"/>
    </source>
</evidence>
<dbReference type="InterPro" id="IPR011047">
    <property type="entry name" value="Quinoprotein_ADH-like_sf"/>
</dbReference>
<reference evidence="5 6" key="1">
    <citation type="submission" date="2023-12" db="EMBL/GenBank/DDBJ databases">
        <title>the genome sequence of Hyalangium sp. s54d21.</title>
        <authorList>
            <person name="Zhang X."/>
        </authorList>
    </citation>
    <scope>NUCLEOTIDE SEQUENCE [LARGE SCALE GENOMIC DNA]</scope>
    <source>
        <strain evidence="6">s54d21</strain>
    </source>
</reference>
<feature type="signal peptide" evidence="4">
    <location>
        <begin position="1"/>
        <end position="22"/>
    </location>
</feature>
<dbReference type="PROSITE" id="PS00678">
    <property type="entry name" value="WD_REPEATS_1"/>
    <property type="match status" value="1"/>
</dbReference>
<feature type="chain" id="PRO_5046944723" evidence="4">
    <location>
        <begin position="23"/>
        <end position="532"/>
    </location>
</feature>
<proteinExistence type="predicted"/>
<keyword evidence="5" id="KW-0645">Protease</keyword>
<dbReference type="GO" id="GO:0008233">
    <property type="term" value="F:peptidase activity"/>
    <property type="evidence" value="ECO:0007669"/>
    <property type="project" value="UniProtKB-KW"/>
</dbReference>
<dbReference type="InterPro" id="IPR015943">
    <property type="entry name" value="WD40/YVTN_repeat-like_dom_sf"/>
</dbReference>
<protein>
    <submittedName>
        <fullName evidence="5">Aspartyl protease family protein</fullName>
    </submittedName>
</protein>
<dbReference type="EMBL" id="JAXIVS010000002">
    <property type="protein sequence ID" value="MDY7225818.1"/>
    <property type="molecule type" value="Genomic_DNA"/>
</dbReference>
<keyword evidence="2" id="KW-0677">Repeat</keyword>
<dbReference type="Pfam" id="PF13650">
    <property type="entry name" value="Asp_protease_2"/>
    <property type="match status" value="1"/>
</dbReference>
<evidence type="ECO:0000256" key="2">
    <source>
        <dbReference type="ARBA" id="ARBA00022737"/>
    </source>
</evidence>